<dbReference type="SUPFAM" id="SSF88659">
    <property type="entry name" value="Sigma3 and sigma4 domains of RNA polymerase sigma factors"/>
    <property type="match status" value="1"/>
</dbReference>
<dbReference type="Gene3D" id="1.20.140.160">
    <property type="match status" value="1"/>
</dbReference>
<evidence type="ECO:0000313" key="1">
    <source>
        <dbReference type="EMBL" id="BBB92450.1"/>
    </source>
</evidence>
<dbReference type="Proteomes" id="UP000276437">
    <property type="component" value="Chromosome"/>
</dbReference>
<reference evidence="1 2" key="1">
    <citation type="journal article" date="2018" name="Int. J. Syst. Evol. Microbiol.">
        <title>Methylomusa anaerophila gen. nov., sp. nov., an anaerobic methanol-utilizing bacterium isolated from a microbial fuel cell.</title>
        <authorList>
            <person name="Amano N."/>
            <person name="Yamamuro A."/>
            <person name="Miyahara M."/>
            <person name="Kouzuma A."/>
            <person name="Abe T."/>
            <person name="Watanabe K."/>
        </authorList>
    </citation>
    <scope>NUCLEOTIDE SEQUENCE [LARGE SCALE GENOMIC DNA]</scope>
    <source>
        <strain evidence="1 2">MMFC1</strain>
    </source>
</reference>
<sequence>MEEGKKRTNYRKLYPGVKEEIYEVLERSDRKIKYSRYDLKTERCNIDYEKATVTYIPSREDSLDRLEEQNYQFSDQSEGVEDRAIKDTLIADMKSCIKHLSKEDQALITYIFFNGGTQQGYGELIGITQRGVGKRQEKILEKLRKMMGIDI</sequence>
<keyword evidence="2" id="KW-1185">Reference proteome</keyword>
<dbReference type="EMBL" id="AP018449">
    <property type="protein sequence ID" value="BBB92450.1"/>
    <property type="molecule type" value="Genomic_DNA"/>
</dbReference>
<organism evidence="1 2">
    <name type="scientific">Methylomusa anaerophila</name>
    <dbReference type="NCBI Taxonomy" id="1930071"/>
    <lineage>
        <taxon>Bacteria</taxon>
        <taxon>Bacillati</taxon>
        <taxon>Bacillota</taxon>
        <taxon>Negativicutes</taxon>
        <taxon>Selenomonadales</taxon>
        <taxon>Sporomusaceae</taxon>
        <taxon>Methylomusa</taxon>
    </lineage>
</organism>
<dbReference type="OrthoDB" id="9814320at2"/>
<proteinExistence type="predicted"/>
<gene>
    <name evidence="1" type="ORF">MAMMFC1_03143</name>
</gene>
<dbReference type="InterPro" id="IPR013324">
    <property type="entry name" value="RNA_pol_sigma_r3/r4-like"/>
</dbReference>
<accession>A0A348AN02</accession>
<evidence type="ECO:0008006" key="3">
    <source>
        <dbReference type="Google" id="ProtNLM"/>
    </source>
</evidence>
<name>A0A348AN02_9FIRM</name>
<dbReference type="KEGG" id="mana:MAMMFC1_03143"/>
<evidence type="ECO:0000313" key="2">
    <source>
        <dbReference type="Proteomes" id="UP000276437"/>
    </source>
</evidence>
<dbReference type="RefSeq" id="WP_126309320.1">
    <property type="nucleotide sequence ID" value="NZ_AP018449.1"/>
</dbReference>
<dbReference type="AlphaFoldDB" id="A0A348AN02"/>
<protein>
    <recommendedName>
        <fullName evidence="3">RNA polymerase sigma factor</fullName>
    </recommendedName>
</protein>